<dbReference type="Gene3D" id="3.40.50.10140">
    <property type="entry name" value="Toll/interleukin-1 receptor homology (TIR) domain"/>
    <property type="match status" value="1"/>
</dbReference>
<dbReference type="SUPFAM" id="SSF52200">
    <property type="entry name" value="Toll/Interleukin receptor TIR domain"/>
    <property type="match status" value="1"/>
</dbReference>
<accession>A0A9W6QMD4</accession>
<dbReference type="InterPro" id="IPR035897">
    <property type="entry name" value="Toll_tir_struct_dom_sf"/>
</dbReference>
<dbReference type="Proteomes" id="UP001165042">
    <property type="component" value="Unassembled WGS sequence"/>
</dbReference>
<dbReference type="InterPro" id="IPR013568">
    <property type="entry name" value="SEFIR_dom"/>
</dbReference>
<dbReference type="PROSITE" id="PS51534">
    <property type="entry name" value="SEFIR"/>
    <property type="match status" value="1"/>
</dbReference>
<gene>
    <name evidence="2" type="ORF">Aglo03_21160</name>
</gene>
<dbReference type="EMBL" id="BSSD01000002">
    <property type="protein sequence ID" value="GLW91300.1"/>
    <property type="molecule type" value="Genomic_DNA"/>
</dbReference>
<evidence type="ECO:0000259" key="1">
    <source>
        <dbReference type="PROSITE" id="PS51534"/>
    </source>
</evidence>
<comment type="caution">
    <text evidence="2">The sequence shown here is derived from an EMBL/GenBank/DDBJ whole genome shotgun (WGS) entry which is preliminary data.</text>
</comment>
<name>A0A9W6QMD4_9PSEU</name>
<dbReference type="RefSeq" id="WP_285609949.1">
    <property type="nucleotide sequence ID" value="NZ_BSSD01000002.1"/>
</dbReference>
<evidence type="ECO:0000313" key="3">
    <source>
        <dbReference type="Proteomes" id="UP001165042"/>
    </source>
</evidence>
<evidence type="ECO:0000313" key="2">
    <source>
        <dbReference type="EMBL" id="GLW91300.1"/>
    </source>
</evidence>
<keyword evidence="3" id="KW-1185">Reference proteome</keyword>
<dbReference type="AlphaFoldDB" id="A0A9W6QMD4"/>
<feature type="domain" description="SEFIR" evidence="1">
    <location>
        <begin position="1"/>
        <end position="141"/>
    </location>
</feature>
<proteinExistence type="predicted"/>
<dbReference type="Pfam" id="PF08357">
    <property type="entry name" value="SEFIR"/>
    <property type="match status" value="1"/>
</dbReference>
<sequence>MPRVFVSYTHDSEEHKDAVLHLAHALSANGVSVCLDRWHLERQDWYTWAVREIESADFVVVVASARYRTVTDGYGTPTENLGLQCEAAILREKLQSERPLWTRKILPVLLPGRGIGDIPLVFQPNSVNHYPIADYTTDGMEDLLRVIHGKPAYERPLPGTPPPLPPRTVTLPTPHAVELPTPHPTVINTITGGEVHGNIIQAGGNVTQN</sequence>
<protein>
    <recommendedName>
        <fullName evidence="1">SEFIR domain-containing protein</fullName>
    </recommendedName>
</protein>
<reference evidence="2" key="1">
    <citation type="submission" date="2023-02" db="EMBL/GenBank/DDBJ databases">
        <title>Actinokineospora globicatena NBRC 15670.</title>
        <authorList>
            <person name="Ichikawa N."/>
            <person name="Sato H."/>
            <person name="Tonouchi N."/>
        </authorList>
    </citation>
    <scope>NUCLEOTIDE SEQUENCE</scope>
    <source>
        <strain evidence="2">NBRC 15670</strain>
    </source>
</reference>
<organism evidence="2 3">
    <name type="scientific">Actinokineospora globicatena</name>
    <dbReference type="NCBI Taxonomy" id="103729"/>
    <lineage>
        <taxon>Bacteria</taxon>
        <taxon>Bacillati</taxon>
        <taxon>Actinomycetota</taxon>
        <taxon>Actinomycetes</taxon>
        <taxon>Pseudonocardiales</taxon>
        <taxon>Pseudonocardiaceae</taxon>
        <taxon>Actinokineospora</taxon>
    </lineage>
</organism>